<comment type="caution">
    <text evidence="4">The sequence shown here is derived from an EMBL/GenBank/DDBJ whole genome shotgun (WGS) entry which is preliminary data.</text>
</comment>
<dbReference type="EMBL" id="BMFQ01000002">
    <property type="protein sequence ID" value="GGG42758.1"/>
    <property type="molecule type" value="Genomic_DNA"/>
</dbReference>
<proteinExistence type="predicted"/>
<reference evidence="4" key="1">
    <citation type="journal article" date="2014" name="Int. J. Syst. Evol. Microbiol.">
        <title>Complete genome sequence of Corynebacterium casei LMG S-19264T (=DSM 44701T), isolated from a smear-ripened cheese.</title>
        <authorList>
            <consortium name="US DOE Joint Genome Institute (JGI-PGF)"/>
            <person name="Walter F."/>
            <person name="Albersmeier A."/>
            <person name="Kalinowski J."/>
            <person name="Ruckert C."/>
        </authorList>
    </citation>
    <scope>NUCLEOTIDE SEQUENCE</scope>
    <source>
        <strain evidence="4">CGMCC 1.12751</strain>
    </source>
</reference>
<dbReference type="InterPro" id="IPR001940">
    <property type="entry name" value="Peptidase_S1C"/>
</dbReference>
<dbReference type="Proteomes" id="UP000625976">
    <property type="component" value="Unassembled WGS sequence"/>
</dbReference>
<dbReference type="PANTHER" id="PTHR43343:SF3">
    <property type="entry name" value="PROTEASE DO-LIKE 8, CHLOROPLASTIC"/>
    <property type="match status" value="1"/>
</dbReference>
<protein>
    <submittedName>
        <fullName evidence="4">Serine protease</fullName>
    </submittedName>
</protein>
<dbReference type="Pfam" id="PF17820">
    <property type="entry name" value="PDZ_6"/>
    <property type="match status" value="1"/>
</dbReference>
<feature type="domain" description="PDZ" evidence="3">
    <location>
        <begin position="271"/>
        <end position="362"/>
    </location>
</feature>
<dbReference type="InterPro" id="IPR041489">
    <property type="entry name" value="PDZ_6"/>
</dbReference>
<dbReference type="InterPro" id="IPR051201">
    <property type="entry name" value="Chloro_Bact_Ser_Proteases"/>
</dbReference>
<name>A0A917GFL0_9FLAO</name>
<dbReference type="PROSITE" id="PS50106">
    <property type="entry name" value="PDZ"/>
    <property type="match status" value="1"/>
</dbReference>
<dbReference type="SUPFAM" id="SSF50494">
    <property type="entry name" value="Trypsin-like serine proteases"/>
    <property type="match status" value="1"/>
</dbReference>
<reference evidence="4" key="2">
    <citation type="submission" date="2020-09" db="EMBL/GenBank/DDBJ databases">
        <authorList>
            <person name="Sun Q."/>
            <person name="Zhou Y."/>
        </authorList>
    </citation>
    <scope>NUCLEOTIDE SEQUENCE</scope>
    <source>
        <strain evidence="4">CGMCC 1.12751</strain>
    </source>
</reference>
<organism evidence="4 5">
    <name type="scientific">Bizionia arctica</name>
    <dbReference type="NCBI Taxonomy" id="1495645"/>
    <lineage>
        <taxon>Bacteria</taxon>
        <taxon>Pseudomonadati</taxon>
        <taxon>Bacteroidota</taxon>
        <taxon>Flavobacteriia</taxon>
        <taxon>Flavobacteriales</taxon>
        <taxon>Flavobacteriaceae</taxon>
        <taxon>Bizionia</taxon>
    </lineage>
</organism>
<evidence type="ECO:0000313" key="4">
    <source>
        <dbReference type="EMBL" id="GGG42758.1"/>
    </source>
</evidence>
<evidence type="ECO:0000256" key="2">
    <source>
        <dbReference type="ARBA" id="ARBA00022801"/>
    </source>
</evidence>
<sequence>MKKIATLVLVSVLGGIITLSAYKLFLEKDNINPTTQANTSLSAFPVSNFSNSGFIPENTVDFTSAAEKTVHTVVHVKNTTTGNSGQMTFEDLFYGRSSQRPQIGTGSGVIISPDGYIITNNHVISGSSSLLITLNDNSTYEAKIIGTDDKTDIALLKIEAGDDLPYTTFGDSDQAKIGEWVLAVGNPFNLTSTVTAGIISAKSRDLTGGRNTQSFIQTDAAVNPGNSGGALVNSNGDLIGINTAISSQTGSYIGYSFAVPSNIARKVVEDIMEYGNVQNGILGVTGGALNSGFAERLSVNETEGFYIDSVDENSGAYEAGLETGDIIIKIDRVKISKFSDLTGYLSTKRPDDVVHVSYLRNGNLKEVPVTLVRNQTYTIPQLGIVKNASKEELKKYNTSNGVKISVLGESYSKYLRANGVQEGDIVTSINNIKVANVDDVQEIIRNKPVSEPLRIELINSRGEMERYNFN</sequence>
<dbReference type="RefSeq" id="WP_188463045.1">
    <property type="nucleotide sequence ID" value="NZ_BMFQ01000002.1"/>
</dbReference>
<dbReference type="AlphaFoldDB" id="A0A917GFL0"/>
<dbReference type="Pfam" id="PF13180">
    <property type="entry name" value="PDZ_2"/>
    <property type="match status" value="1"/>
</dbReference>
<keyword evidence="2" id="KW-0378">Hydrolase</keyword>
<dbReference type="Pfam" id="PF13365">
    <property type="entry name" value="Trypsin_2"/>
    <property type="match status" value="1"/>
</dbReference>
<dbReference type="InterPro" id="IPR001478">
    <property type="entry name" value="PDZ"/>
</dbReference>
<evidence type="ECO:0000313" key="5">
    <source>
        <dbReference type="Proteomes" id="UP000625976"/>
    </source>
</evidence>
<gene>
    <name evidence="4" type="primary">degP/Q</name>
    <name evidence="4" type="ORF">GCM10010976_12790</name>
</gene>
<evidence type="ECO:0000259" key="3">
    <source>
        <dbReference type="PROSITE" id="PS50106"/>
    </source>
</evidence>
<dbReference type="SUPFAM" id="SSF50156">
    <property type="entry name" value="PDZ domain-like"/>
    <property type="match status" value="2"/>
</dbReference>
<dbReference type="GO" id="GO:0006508">
    <property type="term" value="P:proteolysis"/>
    <property type="evidence" value="ECO:0007669"/>
    <property type="project" value="UniProtKB-KW"/>
</dbReference>
<dbReference type="PANTHER" id="PTHR43343">
    <property type="entry name" value="PEPTIDASE S12"/>
    <property type="match status" value="1"/>
</dbReference>
<dbReference type="InterPro" id="IPR036034">
    <property type="entry name" value="PDZ_sf"/>
</dbReference>
<accession>A0A917GFL0</accession>
<dbReference type="SMART" id="SM00228">
    <property type="entry name" value="PDZ"/>
    <property type="match status" value="2"/>
</dbReference>
<dbReference type="GO" id="GO:0004252">
    <property type="term" value="F:serine-type endopeptidase activity"/>
    <property type="evidence" value="ECO:0007669"/>
    <property type="project" value="InterPro"/>
</dbReference>
<dbReference type="InterPro" id="IPR009003">
    <property type="entry name" value="Peptidase_S1_PA"/>
</dbReference>
<dbReference type="PRINTS" id="PR00834">
    <property type="entry name" value="PROTEASES2C"/>
</dbReference>
<dbReference type="Gene3D" id="2.40.10.120">
    <property type="match status" value="1"/>
</dbReference>
<evidence type="ECO:0000256" key="1">
    <source>
        <dbReference type="ARBA" id="ARBA00022670"/>
    </source>
</evidence>
<keyword evidence="1 4" id="KW-0645">Protease</keyword>
<keyword evidence="5" id="KW-1185">Reference proteome</keyword>
<dbReference type="Gene3D" id="2.30.42.10">
    <property type="match status" value="2"/>
</dbReference>